<sequence>MFSTGLKECDPDVYNILEREINRQKNNIILIASENYASKAVLEASGSVMTNKYAEGYPGARYYCGCQHVDEVETIAIDRAKKLFGCEYANVQPHAGTQANLAVLFSVLDIGDTVLSMNLSHGGHLSHGNPVNLSGKLFNIVFYSVDKETERIDFDDVWKKVKEHKPKLIISGASSYPREIDFSKFGEIAEEARAMHMADIAHIGGLVVAKIHNTPVPVSDFVTTTNHKTLRGPRGGIIMCKSKYAKKIDSLVFPGSQGGPFMHIIAAKAVAFKEAMEPDFVDYQKQIVANAKAMTDVIKDRGFRLVSGGTDNHLFLIDVGHNGLTGDAAAIALDRAGITANKNVIPYDTKSPRITSGVRFGTPAVTTRGMKEDDVRIVANLICDVLDDIEDETVISKTRGAVNELLKDFPIYK</sequence>
<feature type="domain" description="Serine hydroxymethyltransferase-like" evidence="11">
    <location>
        <begin position="6"/>
        <end position="382"/>
    </location>
</feature>
<dbReference type="PANTHER" id="PTHR11680">
    <property type="entry name" value="SERINE HYDROXYMETHYLTRANSFERASE"/>
    <property type="match status" value="1"/>
</dbReference>
<evidence type="ECO:0000256" key="10">
    <source>
        <dbReference type="PIRSR" id="PIRSR000412-50"/>
    </source>
</evidence>
<evidence type="ECO:0000256" key="1">
    <source>
        <dbReference type="ARBA" id="ARBA00001933"/>
    </source>
</evidence>
<dbReference type="SUPFAM" id="SSF53383">
    <property type="entry name" value="PLP-dependent transferases"/>
    <property type="match status" value="1"/>
</dbReference>
<dbReference type="EMBL" id="JAFGIX010000057">
    <property type="protein sequence ID" value="MBN1573872.1"/>
    <property type="molecule type" value="Genomic_DNA"/>
</dbReference>
<keyword evidence="6 9" id="KW-0554">One-carbon metabolism</keyword>
<dbReference type="InterPro" id="IPR039429">
    <property type="entry name" value="SHMT-like_dom"/>
</dbReference>
<comment type="pathway">
    <text evidence="9">Amino-acid biosynthesis; glycine biosynthesis; glycine from L-serine: step 1/1.</text>
</comment>
<comment type="caution">
    <text evidence="9">Lacks conserved residue(s) required for the propagation of feature annotation.</text>
</comment>
<evidence type="ECO:0000256" key="7">
    <source>
        <dbReference type="ARBA" id="ARBA00022679"/>
    </source>
</evidence>
<feature type="binding site" evidence="9">
    <location>
        <position position="119"/>
    </location>
    <ligand>
        <name>(6S)-5,6,7,8-tetrahydrofolate</name>
        <dbReference type="ChEBI" id="CHEBI:57453"/>
    </ligand>
</feature>
<dbReference type="InterPro" id="IPR015424">
    <property type="entry name" value="PyrdxlP-dep_Trfase"/>
</dbReference>
<dbReference type="Gene3D" id="3.40.640.10">
    <property type="entry name" value="Type I PLP-dependent aspartate aminotransferase-like (Major domain)"/>
    <property type="match status" value="1"/>
</dbReference>
<dbReference type="Proteomes" id="UP000809273">
    <property type="component" value="Unassembled WGS sequence"/>
</dbReference>
<accession>A0A9D8PR05</accession>
<dbReference type="PIRSF" id="PIRSF000412">
    <property type="entry name" value="SHMT"/>
    <property type="match status" value="1"/>
</dbReference>
<keyword evidence="8 9" id="KW-0663">Pyridoxal phosphate</keyword>
<keyword evidence="5 9" id="KW-0963">Cytoplasm</keyword>
<feature type="site" description="Plays an important role in substrate specificity" evidence="9">
    <location>
        <position position="227"/>
    </location>
</feature>
<dbReference type="GO" id="GO:0005829">
    <property type="term" value="C:cytosol"/>
    <property type="evidence" value="ECO:0007669"/>
    <property type="project" value="TreeGrafter"/>
</dbReference>
<comment type="similarity">
    <text evidence="3 9">Belongs to the SHMT family.</text>
</comment>
<dbReference type="FunFam" id="3.40.640.10:FF:000001">
    <property type="entry name" value="Serine hydroxymethyltransferase"/>
    <property type="match status" value="1"/>
</dbReference>
<dbReference type="GO" id="GO:0019264">
    <property type="term" value="P:glycine biosynthetic process from serine"/>
    <property type="evidence" value="ECO:0007669"/>
    <property type="project" value="UniProtKB-UniRule"/>
</dbReference>
<evidence type="ECO:0000256" key="3">
    <source>
        <dbReference type="ARBA" id="ARBA00006376"/>
    </source>
</evidence>
<comment type="subcellular location">
    <subcellularLocation>
        <location evidence="2 9">Cytoplasm</location>
    </subcellularLocation>
</comment>
<gene>
    <name evidence="9" type="primary">glyA</name>
    <name evidence="12" type="ORF">JW984_11805</name>
</gene>
<comment type="cofactor">
    <cofactor evidence="1 9 10">
        <name>pyridoxal 5'-phosphate</name>
        <dbReference type="ChEBI" id="CHEBI:597326"/>
    </cofactor>
</comment>
<evidence type="ECO:0000259" key="11">
    <source>
        <dbReference type="Pfam" id="PF00464"/>
    </source>
</evidence>
<feature type="binding site" evidence="9">
    <location>
        <begin position="123"/>
        <end position="125"/>
    </location>
    <ligand>
        <name>(6S)-5,6,7,8-tetrahydrofolate</name>
        <dbReference type="ChEBI" id="CHEBI:57453"/>
    </ligand>
</feature>
<dbReference type="EC" id="2.1.2.1" evidence="9"/>
<evidence type="ECO:0000256" key="5">
    <source>
        <dbReference type="ARBA" id="ARBA00022490"/>
    </source>
</evidence>
<evidence type="ECO:0000256" key="6">
    <source>
        <dbReference type="ARBA" id="ARBA00022563"/>
    </source>
</evidence>
<dbReference type="NCBIfam" id="NF000586">
    <property type="entry name" value="PRK00011.1"/>
    <property type="match status" value="1"/>
</dbReference>
<keyword evidence="7 9" id="KW-0808">Transferase</keyword>
<evidence type="ECO:0000256" key="4">
    <source>
        <dbReference type="ARBA" id="ARBA00011738"/>
    </source>
</evidence>
<dbReference type="InterPro" id="IPR015422">
    <property type="entry name" value="PyrdxlP-dep_Trfase_small"/>
</dbReference>
<evidence type="ECO:0000256" key="9">
    <source>
        <dbReference type="HAMAP-Rule" id="MF_00051"/>
    </source>
</evidence>
<dbReference type="GO" id="GO:0004372">
    <property type="term" value="F:glycine hydroxymethyltransferase activity"/>
    <property type="evidence" value="ECO:0007669"/>
    <property type="project" value="UniProtKB-UniRule"/>
</dbReference>
<comment type="catalytic activity">
    <reaction evidence="9">
        <text>(6R)-5,10-methylene-5,6,7,8-tetrahydrofolate + glycine + H2O = (6S)-5,6,7,8-tetrahydrofolate + L-serine</text>
        <dbReference type="Rhea" id="RHEA:15481"/>
        <dbReference type="ChEBI" id="CHEBI:15377"/>
        <dbReference type="ChEBI" id="CHEBI:15636"/>
        <dbReference type="ChEBI" id="CHEBI:33384"/>
        <dbReference type="ChEBI" id="CHEBI:57305"/>
        <dbReference type="ChEBI" id="CHEBI:57453"/>
        <dbReference type="EC" id="2.1.2.1"/>
    </reaction>
</comment>
<evidence type="ECO:0000313" key="13">
    <source>
        <dbReference type="Proteomes" id="UP000809273"/>
    </source>
</evidence>
<reference evidence="12" key="2">
    <citation type="submission" date="2021-01" db="EMBL/GenBank/DDBJ databases">
        <authorList>
            <person name="Hahn C.R."/>
            <person name="Youssef N.H."/>
            <person name="Elshahed M."/>
        </authorList>
    </citation>
    <scope>NUCLEOTIDE SEQUENCE</scope>
    <source>
        <strain evidence="12">Zod_Metabat.24</strain>
    </source>
</reference>
<dbReference type="InterPro" id="IPR015421">
    <property type="entry name" value="PyrdxlP-dep_Trfase_major"/>
</dbReference>
<comment type="caution">
    <text evidence="12">The sequence shown here is derived from an EMBL/GenBank/DDBJ whole genome shotgun (WGS) entry which is preliminary data.</text>
</comment>
<proteinExistence type="inferred from homology"/>
<dbReference type="InterPro" id="IPR049943">
    <property type="entry name" value="Ser_HO-MeTrfase-like"/>
</dbReference>
<evidence type="ECO:0000313" key="12">
    <source>
        <dbReference type="EMBL" id="MBN1573872.1"/>
    </source>
</evidence>
<evidence type="ECO:0000256" key="2">
    <source>
        <dbReference type="ARBA" id="ARBA00004496"/>
    </source>
</evidence>
<dbReference type="CDD" id="cd00378">
    <property type="entry name" value="SHMT"/>
    <property type="match status" value="1"/>
</dbReference>
<dbReference type="HAMAP" id="MF_00051">
    <property type="entry name" value="SHMT"/>
    <property type="match status" value="1"/>
</dbReference>
<dbReference type="InterPro" id="IPR001085">
    <property type="entry name" value="Ser_HO-MeTrfase"/>
</dbReference>
<dbReference type="GO" id="GO:0035999">
    <property type="term" value="P:tetrahydrofolate interconversion"/>
    <property type="evidence" value="ECO:0007669"/>
    <property type="project" value="UniProtKB-UniRule"/>
</dbReference>
<comment type="subunit">
    <text evidence="4 9">Homodimer.</text>
</comment>
<protein>
    <recommendedName>
        <fullName evidence="9">Serine hydroxymethyltransferase</fullName>
        <shortName evidence="9">SHMT</shortName>
        <shortName evidence="9">Serine methylase</shortName>
        <ecNumber evidence="9">2.1.2.1</ecNumber>
    </recommendedName>
</protein>
<dbReference type="PANTHER" id="PTHR11680:SF35">
    <property type="entry name" value="SERINE HYDROXYMETHYLTRANSFERASE 1"/>
    <property type="match status" value="1"/>
</dbReference>
<name>A0A9D8PR05_9DELT</name>
<organism evidence="12 13">
    <name type="scientific">Candidatus Zymogenus saltonus</name>
    <dbReference type="NCBI Taxonomy" id="2844893"/>
    <lineage>
        <taxon>Bacteria</taxon>
        <taxon>Deltaproteobacteria</taxon>
        <taxon>Candidatus Zymogenia</taxon>
        <taxon>Candidatus Zymogeniales</taxon>
        <taxon>Candidatus Zymogenaceae</taxon>
        <taxon>Candidatus Zymogenus</taxon>
    </lineage>
</organism>
<feature type="modified residue" description="N6-(pyridoxal phosphate)lysine" evidence="9 10">
    <location>
        <position position="228"/>
    </location>
</feature>
<dbReference type="AlphaFoldDB" id="A0A9D8PR05"/>
<keyword evidence="9" id="KW-0028">Amino-acid biosynthesis</keyword>
<dbReference type="Pfam" id="PF00464">
    <property type="entry name" value="SHMT"/>
    <property type="match status" value="1"/>
</dbReference>
<dbReference type="GO" id="GO:0030170">
    <property type="term" value="F:pyridoxal phosphate binding"/>
    <property type="evidence" value="ECO:0007669"/>
    <property type="project" value="UniProtKB-UniRule"/>
</dbReference>
<reference evidence="12" key="1">
    <citation type="journal article" date="2021" name="Environ. Microbiol.">
        <title>Genomic characterization of three novel Desulfobacterota classes expand the metabolic and phylogenetic diversity of the phylum.</title>
        <authorList>
            <person name="Murphy C.L."/>
            <person name="Biggerstaff J."/>
            <person name="Eichhorn A."/>
            <person name="Ewing E."/>
            <person name="Shahan R."/>
            <person name="Soriano D."/>
            <person name="Stewart S."/>
            <person name="VanMol K."/>
            <person name="Walker R."/>
            <person name="Walters P."/>
            <person name="Elshahed M.S."/>
            <person name="Youssef N.H."/>
        </authorList>
    </citation>
    <scope>NUCLEOTIDE SEQUENCE</scope>
    <source>
        <strain evidence="12">Zod_Metabat.24</strain>
    </source>
</reference>
<comment type="pathway">
    <text evidence="9">One-carbon metabolism; tetrahydrofolate interconversion.</text>
</comment>
<comment type="function">
    <text evidence="9">Catalyzes the reversible interconversion of serine and glycine with tetrahydrofolate (THF) serving as the one-carbon carrier. This reaction serves as the major source of one-carbon groups required for the biosynthesis of purines, thymidylate, methionine, and other important biomolecules. Also exhibits THF-independent aldolase activity toward beta-hydroxyamino acids, producing glycine and aldehydes, via a retro-aldol mechanism.</text>
</comment>
<dbReference type="Gene3D" id="3.90.1150.10">
    <property type="entry name" value="Aspartate Aminotransferase, domain 1"/>
    <property type="match status" value="1"/>
</dbReference>
<evidence type="ECO:0000256" key="8">
    <source>
        <dbReference type="ARBA" id="ARBA00022898"/>
    </source>
</evidence>